<evidence type="ECO:0000256" key="1">
    <source>
        <dbReference type="SAM" id="MobiDB-lite"/>
    </source>
</evidence>
<proteinExistence type="predicted"/>
<dbReference type="EMBL" id="ML213591">
    <property type="protein sequence ID" value="TFK43065.1"/>
    <property type="molecule type" value="Genomic_DNA"/>
</dbReference>
<feature type="compositionally biased region" description="Basic and acidic residues" evidence="1">
    <location>
        <begin position="8"/>
        <end position="28"/>
    </location>
</feature>
<keyword evidence="3" id="KW-1185">Reference proteome</keyword>
<dbReference type="Proteomes" id="UP000308652">
    <property type="component" value="Unassembled WGS sequence"/>
</dbReference>
<feature type="compositionally biased region" description="Low complexity" evidence="1">
    <location>
        <begin position="110"/>
        <end position="126"/>
    </location>
</feature>
<feature type="compositionally biased region" description="Polar residues" evidence="1">
    <location>
        <begin position="192"/>
        <end position="203"/>
    </location>
</feature>
<sequence>MNNVVDNECGRFSHQSRRESDLNKSDVLPHHPQLFSRIRNLNSLAMSSIGSLFSAASEALQDDVDGDTESDGFELWDYLDNDRTPSAAARVETRGYYDTGQRGGQFDAASTPTPTRSTTPHPSSTRFPEVKRILNSFTRAQNLHLNVDRTNPLPPKSNAYNYAMRASSRDYNHQPYYPTLLDSSPHMIYDSNWSRSPSNSETPPLTPDTLDQHALPSPTSSNGYDPSLCGTDPFHFVQEEEDDEHYIRRHSREIKEGKKPEQSIYYAFNDVTELQITPEVQVATSFSALDDRDEWHGLEYTLEISSREHRLSDTQDESESAGEHSKSHASWALIHQNNTHPFLADEDYYQWQNWHRYLDKEDERRRHRKGYAFKAHAKRQAYWYAEEMLTRDYGRWQMEKYGKIRQEVKDHLVYIAQRRSDPYHPPKKHTLAWHLKRSRSVSCLRELCPLPALEAALHPAPEGQEKFPLKMQYTVNHRRNHKGKGQLEVEVEDEHVDDSSIDLDVYFDAEDSWM</sequence>
<gene>
    <name evidence="2" type="ORF">BDQ12DRAFT_674326</name>
</gene>
<feature type="region of interest" description="Disordered" evidence="1">
    <location>
        <begin position="97"/>
        <end position="126"/>
    </location>
</feature>
<protein>
    <submittedName>
        <fullName evidence="2">Uncharacterized protein</fullName>
    </submittedName>
</protein>
<dbReference type="OrthoDB" id="2964597at2759"/>
<dbReference type="AlphaFoldDB" id="A0A5C3MEG5"/>
<feature type="region of interest" description="Disordered" evidence="1">
    <location>
        <begin position="192"/>
        <end position="227"/>
    </location>
</feature>
<organism evidence="2 3">
    <name type="scientific">Crucibulum laeve</name>
    <dbReference type="NCBI Taxonomy" id="68775"/>
    <lineage>
        <taxon>Eukaryota</taxon>
        <taxon>Fungi</taxon>
        <taxon>Dikarya</taxon>
        <taxon>Basidiomycota</taxon>
        <taxon>Agaricomycotina</taxon>
        <taxon>Agaricomycetes</taxon>
        <taxon>Agaricomycetidae</taxon>
        <taxon>Agaricales</taxon>
        <taxon>Agaricineae</taxon>
        <taxon>Nidulariaceae</taxon>
        <taxon>Crucibulum</taxon>
    </lineage>
</organism>
<name>A0A5C3MEG5_9AGAR</name>
<reference evidence="2 3" key="1">
    <citation type="journal article" date="2019" name="Nat. Ecol. Evol.">
        <title>Megaphylogeny resolves global patterns of mushroom evolution.</title>
        <authorList>
            <person name="Varga T."/>
            <person name="Krizsan K."/>
            <person name="Foldi C."/>
            <person name="Dima B."/>
            <person name="Sanchez-Garcia M."/>
            <person name="Sanchez-Ramirez S."/>
            <person name="Szollosi G.J."/>
            <person name="Szarkandi J.G."/>
            <person name="Papp V."/>
            <person name="Albert L."/>
            <person name="Andreopoulos W."/>
            <person name="Angelini C."/>
            <person name="Antonin V."/>
            <person name="Barry K.W."/>
            <person name="Bougher N.L."/>
            <person name="Buchanan P."/>
            <person name="Buyck B."/>
            <person name="Bense V."/>
            <person name="Catcheside P."/>
            <person name="Chovatia M."/>
            <person name="Cooper J."/>
            <person name="Damon W."/>
            <person name="Desjardin D."/>
            <person name="Finy P."/>
            <person name="Geml J."/>
            <person name="Haridas S."/>
            <person name="Hughes K."/>
            <person name="Justo A."/>
            <person name="Karasinski D."/>
            <person name="Kautmanova I."/>
            <person name="Kiss B."/>
            <person name="Kocsube S."/>
            <person name="Kotiranta H."/>
            <person name="LaButti K.M."/>
            <person name="Lechner B.E."/>
            <person name="Liimatainen K."/>
            <person name="Lipzen A."/>
            <person name="Lukacs Z."/>
            <person name="Mihaltcheva S."/>
            <person name="Morgado L.N."/>
            <person name="Niskanen T."/>
            <person name="Noordeloos M.E."/>
            <person name="Ohm R.A."/>
            <person name="Ortiz-Santana B."/>
            <person name="Ovrebo C."/>
            <person name="Racz N."/>
            <person name="Riley R."/>
            <person name="Savchenko A."/>
            <person name="Shiryaev A."/>
            <person name="Soop K."/>
            <person name="Spirin V."/>
            <person name="Szebenyi C."/>
            <person name="Tomsovsky M."/>
            <person name="Tulloss R.E."/>
            <person name="Uehling J."/>
            <person name="Grigoriev I.V."/>
            <person name="Vagvolgyi C."/>
            <person name="Papp T."/>
            <person name="Martin F.M."/>
            <person name="Miettinen O."/>
            <person name="Hibbett D.S."/>
            <person name="Nagy L.G."/>
        </authorList>
    </citation>
    <scope>NUCLEOTIDE SEQUENCE [LARGE SCALE GENOMIC DNA]</scope>
    <source>
        <strain evidence="2 3">CBS 166.37</strain>
    </source>
</reference>
<evidence type="ECO:0000313" key="2">
    <source>
        <dbReference type="EMBL" id="TFK43065.1"/>
    </source>
</evidence>
<evidence type="ECO:0000313" key="3">
    <source>
        <dbReference type="Proteomes" id="UP000308652"/>
    </source>
</evidence>
<accession>A0A5C3MEG5</accession>
<feature type="region of interest" description="Disordered" evidence="1">
    <location>
        <begin position="1"/>
        <end position="28"/>
    </location>
</feature>